<evidence type="ECO:0000259" key="9">
    <source>
        <dbReference type="PROSITE" id="PS50011"/>
    </source>
</evidence>
<dbReference type="Proteomes" id="UP000823388">
    <property type="component" value="Chromosome 2K"/>
</dbReference>
<dbReference type="PROSITE" id="PS50011">
    <property type="entry name" value="PROTEIN_KINASE_DOM"/>
    <property type="match status" value="1"/>
</dbReference>
<dbReference type="InterPro" id="IPR000719">
    <property type="entry name" value="Prot_kinase_dom"/>
</dbReference>
<dbReference type="FunFam" id="1.10.510.10:FF:001023">
    <property type="entry name" value="Os07g0541700 protein"/>
    <property type="match status" value="1"/>
</dbReference>
<evidence type="ECO:0000256" key="2">
    <source>
        <dbReference type="ARBA" id="ARBA00022527"/>
    </source>
</evidence>
<dbReference type="GO" id="GO:0007166">
    <property type="term" value="P:cell surface receptor signaling pathway"/>
    <property type="evidence" value="ECO:0007669"/>
    <property type="project" value="InterPro"/>
</dbReference>
<reference evidence="10" key="1">
    <citation type="submission" date="2020-05" db="EMBL/GenBank/DDBJ databases">
        <title>WGS assembly of Panicum virgatum.</title>
        <authorList>
            <person name="Lovell J.T."/>
            <person name="Jenkins J."/>
            <person name="Shu S."/>
            <person name="Juenger T.E."/>
            <person name="Schmutz J."/>
        </authorList>
    </citation>
    <scope>NUCLEOTIDE SEQUENCE</scope>
    <source>
        <strain evidence="10">AP13</strain>
    </source>
</reference>
<keyword evidence="3" id="KW-0808">Transferase</keyword>
<dbReference type="Pfam" id="PF25055">
    <property type="entry name" value="DUF7792"/>
    <property type="match status" value="1"/>
</dbReference>
<comment type="catalytic activity">
    <reaction evidence="7">
        <text>L-threonyl-[protein] + ATP = O-phospho-L-threonyl-[protein] + ADP + H(+)</text>
        <dbReference type="Rhea" id="RHEA:46608"/>
        <dbReference type="Rhea" id="RHEA-COMP:11060"/>
        <dbReference type="Rhea" id="RHEA-COMP:11605"/>
        <dbReference type="ChEBI" id="CHEBI:15378"/>
        <dbReference type="ChEBI" id="CHEBI:30013"/>
        <dbReference type="ChEBI" id="CHEBI:30616"/>
        <dbReference type="ChEBI" id="CHEBI:61977"/>
        <dbReference type="ChEBI" id="CHEBI:456216"/>
        <dbReference type="EC" id="2.7.11.1"/>
    </reaction>
</comment>
<dbReference type="InterPro" id="IPR011009">
    <property type="entry name" value="Kinase-like_dom_sf"/>
</dbReference>
<evidence type="ECO:0000256" key="3">
    <source>
        <dbReference type="ARBA" id="ARBA00022679"/>
    </source>
</evidence>
<gene>
    <name evidence="10" type="ORF">PVAP13_2KG378305</name>
</gene>
<evidence type="ECO:0000313" key="11">
    <source>
        <dbReference type="Proteomes" id="UP000823388"/>
    </source>
</evidence>
<dbReference type="Gene3D" id="1.10.510.10">
    <property type="entry name" value="Transferase(Phosphotransferase) domain 1"/>
    <property type="match status" value="1"/>
</dbReference>
<dbReference type="EMBL" id="CM029039">
    <property type="protein sequence ID" value="KAG2644790.1"/>
    <property type="molecule type" value="Genomic_DNA"/>
</dbReference>
<comment type="catalytic activity">
    <reaction evidence="8">
        <text>L-seryl-[protein] + ATP = O-phospho-L-seryl-[protein] + ADP + H(+)</text>
        <dbReference type="Rhea" id="RHEA:17989"/>
        <dbReference type="Rhea" id="RHEA-COMP:9863"/>
        <dbReference type="Rhea" id="RHEA-COMP:11604"/>
        <dbReference type="ChEBI" id="CHEBI:15378"/>
        <dbReference type="ChEBI" id="CHEBI:29999"/>
        <dbReference type="ChEBI" id="CHEBI:30616"/>
        <dbReference type="ChEBI" id="CHEBI:83421"/>
        <dbReference type="ChEBI" id="CHEBI:456216"/>
        <dbReference type="EC" id="2.7.11.1"/>
    </reaction>
</comment>
<keyword evidence="11" id="KW-1185">Reference proteome</keyword>
<keyword evidence="4" id="KW-0547">Nucleotide-binding</keyword>
<dbReference type="EC" id="2.7.11.1" evidence="1"/>
<dbReference type="GO" id="GO:0004674">
    <property type="term" value="F:protein serine/threonine kinase activity"/>
    <property type="evidence" value="ECO:0007669"/>
    <property type="project" value="UniProtKB-KW"/>
</dbReference>
<evidence type="ECO:0000256" key="4">
    <source>
        <dbReference type="ARBA" id="ARBA00022741"/>
    </source>
</evidence>
<evidence type="ECO:0000256" key="7">
    <source>
        <dbReference type="ARBA" id="ARBA00047899"/>
    </source>
</evidence>
<keyword evidence="2" id="KW-0723">Serine/threonine-protein kinase</keyword>
<dbReference type="PANTHER" id="PTHR47975:SF60">
    <property type="entry name" value="PROTEIN KINASE DOMAIN-CONTAINING PROTEIN"/>
    <property type="match status" value="1"/>
</dbReference>
<keyword evidence="6" id="KW-0067">ATP-binding</keyword>
<dbReference type="SUPFAM" id="SSF56112">
    <property type="entry name" value="Protein kinase-like (PK-like)"/>
    <property type="match status" value="1"/>
</dbReference>
<evidence type="ECO:0000256" key="6">
    <source>
        <dbReference type="ARBA" id="ARBA00022840"/>
    </source>
</evidence>
<dbReference type="Gene3D" id="3.30.200.20">
    <property type="entry name" value="Phosphorylase Kinase, domain 1"/>
    <property type="match status" value="1"/>
</dbReference>
<feature type="domain" description="Protein kinase" evidence="9">
    <location>
        <begin position="168"/>
        <end position="386"/>
    </location>
</feature>
<evidence type="ECO:0000256" key="8">
    <source>
        <dbReference type="ARBA" id="ARBA00048679"/>
    </source>
</evidence>
<evidence type="ECO:0000313" key="10">
    <source>
        <dbReference type="EMBL" id="KAG2644790.1"/>
    </source>
</evidence>
<accession>A0A8T0WAQ6</accession>
<proteinExistence type="predicted"/>
<protein>
    <recommendedName>
        <fullName evidence="1">non-specific serine/threonine protein kinase</fullName>
        <ecNumber evidence="1">2.7.11.1</ecNumber>
    </recommendedName>
</protein>
<evidence type="ECO:0000256" key="5">
    <source>
        <dbReference type="ARBA" id="ARBA00022777"/>
    </source>
</evidence>
<organism evidence="10 11">
    <name type="scientific">Panicum virgatum</name>
    <name type="common">Blackwell switchgrass</name>
    <dbReference type="NCBI Taxonomy" id="38727"/>
    <lineage>
        <taxon>Eukaryota</taxon>
        <taxon>Viridiplantae</taxon>
        <taxon>Streptophyta</taxon>
        <taxon>Embryophyta</taxon>
        <taxon>Tracheophyta</taxon>
        <taxon>Spermatophyta</taxon>
        <taxon>Magnoliopsida</taxon>
        <taxon>Liliopsida</taxon>
        <taxon>Poales</taxon>
        <taxon>Poaceae</taxon>
        <taxon>PACMAD clade</taxon>
        <taxon>Panicoideae</taxon>
        <taxon>Panicodae</taxon>
        <taxon>Paniceae</taxon>
        <taxon>Panicinae</taxon>
        <taxon>Panicum</taxon>
        <taxon>Panicum sect. Hiantes</taxon>
    </lineage>
</organism>
<dbReference type="InterPro" id="IPR008271">
    <property type="entry name" value="Ser/Thr_kinase_AS"/>
</dbReference>
<dbReference type="Gene3D" id="1.20.930.20">
    <property type="entry name" value="Adaptor protein Cbl, N-terminal domain"/>
    <property type="match status" value="1"/>
</dbReference>
<dbReference type="InterPro" id="IPR036537">
    <property type="entry name" value="Adaptor_Cbl_N_dom_sf"/>
</dbReference>
<dbReference type="CDD" id="cd21037">
    <property type="entry name" value="MLKL_NTD"/>
    <property type="match status" value="1"/>
</dbReference>
<dbReference type="PANTHER" id="PTHR47975">
    <property type="entry name" value="S-LOCUS LECTIN KINASE FAMILY PROTEIN"/>
    <property type="match status" value="1"/>
</dbReference>
<dbReference type="PROSITE" id="PS00108">
    <property type="entry name" value="PROTEIN_KINASE_ST"/>
    <property type="match status" value="1"/>
</dbReference>
<dbReference type="Pfam" id="PF00069">
    <property type="entry name" value="Pkinase"/>
    <property type="match status" value="1"/>
</dbReference>
<keyword evidence="5" id="KW-0418">Kinase</keyword>
<dbReference type="AlphaFoldDB" id="A0A8T0WAQ6"/>
<dbReference type="InterPro" id="IPR059179">
    <property type="entry name" value="MLKL-like_MCAfunc"/>
</dbReference>
<dbReference type="GO" id="GO:0005524">
    <property type="term" value="F:ATP binding"/>
    <property type="evidence" value="ECO:0007669"/>
    <property type="project" value="UniProtKB-KW"/>
</dbReference>
<dbReference type="SMART" id="SM00220">
    <property type="entry name" value="S_TKc"/>
    <property type="match status" value="1"/>
</dbReference>
<evidence type="ECO:0000256" key="1">
    <source>
        <dbReference type="ARBA" id="ARBA00012513"/>
    </source>
</evidence>
<dbReference type="InterPro" id="IPR056694">
    <property type="entry name" value="DUF7792"/>
</dbReference>
<sequence>MTDIALGGMGRIVKVALRIKEAVQTVKRNEEECRDVQKCVARVTALLKRLDETTETMEDEVMRGPLEDLAVSLEHALVLVTECQQKHIFGRFFGSGDMAKKLDRVQNDIMRKLQLGNFATIVQATVMVTNIQSAGSLPPLPPPPPERVVIDDFIQLSFSELKAATEDFSSKNIIAKGGFGTVYKGVLHNGGQVVAIKKLHVLSFANDDESRLYDEINIVLNLKHKNIVRPLGYCHKIKMVLVKREGKFFRDRCCEFCFVEEYMPNGSMSDIISGYRLIDWSIRFKMIQGIARGLHYIHENCVVHLDLKPANILLDSDMNPRINDFGVAKKLDHGDDEITRNDNDSGYMAPEYIFYGTVSTKCDVYAFASPSLGTIGGTNPSVSYTT</sequence>
<name>A0A8T0WAQ6_PANVG</name>
<comment type="caution">
    <text evidence="10">The sequence shown here is derived from an EMBL/GenBank/DDBJ whole genome shotgun (WGS) entry which is preliminary data.</text>
</comment>